<dbReference type="Proteomes" id="UP001341281">
    <property type="component" value="Chromosome 01"/>
</dbReference>
<dbReference type="Gene3D" id="3.30.420.10">
    <property type="entry name" value="Ribonuclease H-like superfamily/Ribonuclease H"/>
    <property type="match status" value="1"/>
</dbReference>
<evidence type="ECO:0008006" key="3">
    <source>
        <dbReference type="Google" id="ProtNLM"/>
    </source>
</evidence>
<accession>A0AAQ3SJ93</accession>
<feature type="non-terminal residue" evidence="1">
    <location>
        <position position="177"/>
    </location>
</feature>
<gene>
    <name evidence="1" type="ORF">U9M48_001754</name>
</gene>
<evidence type="ECO:0000313" key="1">
    <source>
        <dbReference type="EMBL" id="WVZ50508.1"/>
    </source>
</evidence>
<dbReference type="PANTHER" id="PTHR11439">
    <property type="entry name" value="GAG-POL-RELATED RETROTRANSPOSON"/>
    <property type="match status" value="1"/>
</dbReference>
<dbReference type="PANTHER" id="PTHR11439:SF496">
    <property type="entry name" value="RNA-DIRECTED DNA POLYMERASE"/>
    <property type="match status" value="1"/>
</dbReference>
<protein>
    <recommendedName>
        <fullName evidence="3">Retrotransposon protein</fullName>
    </recommendedName>
</protein>
<dbReference type="CDD" id="cd09272">
    <property type="entry name" value="RNase_HI_RT_Ty1"/>
    <property type="match status" value="1"/>
</dbReference>
<name>A0AAQ3SJ93_PASNO</name>
<proteinExistence type="predicted"/>
<dbReference type="AlphaFoldDB" id="A0AAQ3SJ93"/>
<dbReference type="GO" id="GO:0003676">
    <property type="term" value="F:nucleic acid binding"/>
    <property type="evidence" value="ECO:0007669"/>
    <property type="project" value="InterPro"/>
</dbReference>
<organism evidence="1 2">
    <name type="scientific">Paspalum notatum var. saurae</name>
    <dbReference type="NCBI Taxonomy" id="547442"/>
    <lineage>
        <taxon>Eukaryota</taxon>
        <taxon>Viridiplantae</taxon>
        <taxon>Streptophyta</taxon>
        <taxon>Embryophyta</taxon>
        <taxon>Tracheophyta</taxon>
        <taxon>Spermatophyta</taxon>
        <taxon>Magnoliopsida</taxon>
        <taxon>Liliopsida</taxon>
        <taxon>Poales</taxon>
        <taxon>Poaceae</taxon>
        <taxon>PACMAD clade</taxon>
        <taxon>Panicoideae</taxon>
        <taxon>Andropogonodae</taxon>
        <taxon>Paspaleae</taxon>
        <taxon>Paspalinae</taxon>
        <taxon>Paspalum</taxon>
    </lineage>
</organism>
<sequence length="177" mass="19642">MSEIPYASAIGSIIYAMICTRPDVSFALSVTSRYQPCPGEGHWIAVKNILKYLRRTKDAFLVFGGEEELIVKGYTDAGFQTDKDDSRSQAGFVFCLNGGAVSWKSSKQDTVADSASEAEYIAALEAVKEAITDRDDVKICEVHTDLNVANPLMKPFPQSKFDHTRKQWVLDTYVDSN</sequence>
<dbReference type="EMBL" id="CP144745">
    <property type="protein sequence ID" value="WVZ50508.1"/>
    <property type="molecule type" value="Genomic_DNA"/>
</dbReference>
<dbReference type="InterPro" id="IPR036397">
    <property type="entry name" value="RNaseH_sf"/>
</dbReference>
<reference evidence="1 2" key="1">
    <citation type="submission" date="2024-02" db="EMBL/GenBank/DDBJ databases">
        <title>High-quality chromosome-scale genome assembly of Pensacola bahiagrass (Paspalum notatum Flugge var. saurae).</title>
        <authorList>
            <person name="Vega J.M."/>
            <person name="Podio M."/>
            <person name="Orjuela J."/>
            <person name="Siena L.A."/>
            <person name="Pessino S.C."/>
            <person name="Combes M.C."/>
            <person name="Mariac C."/>
            <person name="Albertini E."/>
            <person name="Pupilli F."/>
            <person name="Ortiz J.P.A."/>
            <person name="Leblanc O."/>
        </authorList>
    </citation>
    <scope>NUCLEOTIDE SEQUENCE [LARGE SCALE GENOMIC DNA]</scope>
    <source>
        <strain evidence="1">R1</strain>
        <tissue evidence="1">Leaf</tissue>
    </source>
</reference>
<keyword evidence="2" id="KW-1185">Reference proteome</keyword>
<evidence type="ECO:0000313" key="2">
    <source>
        <dbReference type="Proteomes" id="UP001341281"/>
    </source>
</evidence>